<keyword evidence="6" id="KW-1185">Reference proteome</keyword>
<dbReference type="GeneID" id="16993613"/>
<reference evidence="5 6" key="1">
    <citation type="journal article" date="2004" name="Nature">
        <title>Genome sequence of the ultrasmall unicellular red alga Cyanidioschyzon merolae 10D.</title>
        <authorList>
            <person name="Matsuzaki M."/>
            <person name="Misumi O."/>
            <person name="Shin-i T."/>
            <person name="Maruyama S."/>
            <person name="Takahara M."/>
            <person name="Miyagishima S."/>
            <person name="Mori T."/>
            <person name="Nishida K."/>
            <person name="Yagisawa F."/>
            <person name="Nishida K."/>
            <person name="Yoshida Y."/>
            <person name="Nishimura Y."/>
            <person name="Nakao S."/>
            <person name="Kobayashi T."/>
            <person name="Momoyama Y."/>
            <person name="Higashiyama T."/>
            <person name="Minoda A."/>
            <person name="Sano M."/>
            <person name="Nomoto H."/>
            <person name="Oishi K."/>
            <person name="Hayashi H."/>
            <person name="Ohta F."/>
            <person name="Nishizaka S."/>
            <person name="Haga S."/>
            <person name="Miura S."/>
            <person name="Morishita T."/>
            <person name="Kabeya Y."/>
            <person name="Terasawa K."/>
            <person name="Suzuki Y."/>
            <person name="Ishii Y."/>
            <person name="Asakawa S."/>
            <person name="Takano H."/>
            <person name="Ohta N."/>
            <person name="Kuroiwa H."/>
            <person name="Tanaka K."/>
            <person name="Shimizu N."/>
            <person name="Sugano S."/>
            <person name="Sato N."/>
            <person name="Nozaki H."/>
            <person name="Ogasawara N."/>
            <person name="Kohara Y."/>
            <person name="Kuroiwa T."/>
        </authorList>
    </citation>
    <scope>NUCLEOTIDE SEQUENCE [LARGE SCALE GENOMIC DNA]</scope>
    <source>
        <strain evidence="5 6">10D</strain>
    </source>
</reference>
<dbReference type="InterPro" id="IPR013150">
    <property type="entry name" value="TFIIB_cyclin"/>
</dbReference>
<name>M1VH17_CYAM1</name>
<reference evidence="5 6" key="2">
    <citation type="journal article" date="2007" name="BMC Biol.">
        <title>A 100%-complete sequence reveals unusually simple genomic features in the hot-spring red alga Cyanidioschyzon merolae.</title>
        <authorList>
            <person name="Nozaki H."/>
            <person name="Takano H."/>
            <person name="Misumi O."/>
            <person name="Terasawa K."/>
            <person name="Matsuzaki M."/>
            <person name="Maruyama S."/>
            <person name="Nishida K."/>
            <person name="Yagisawa F."/>
            <person name="Yoshida Y."/>
            <person name="Fujiwara T."/>
            <person name="Takio S."/>
            <person name="Tamura K."/>
            <person name="Chung S.J."/>
            <person name="Nakamura S."/>
            <person name="Kuroiwa H."/>
            <person name="Tanaka K."/>
            <person name="Sato N."/>
            <person name="Kuroiwa T."/>
        </authorList>
    </citation>
    <scope>NUCLEOTIDE SEQUENCE [LARGE SCALE GENOMIC DNA]</scope>
    <source>
        <strain evidence="5 6">10D</strain>
    </source>
</reference>
<dbReference type="PRINTS" id="PR00685">
    <property type="entry name" value="TIFACTORIIB"/>
</dbReference>
<gene>
    <name evidence="5" type="ORF">CYME_CMI217C</name>
</gene>
<keyword evidence="2" id="KW-0804">Transcription</keyword>
<dbReference type="PANTHER" id="PTHR11618:SF13">
    <property type="entry name" value="TRANSCRIPTION INITIATION FACTOR IIB"/>
    <property type="match status" value="1"/>
</dbReference>
<dbReference type="GO" id="GO:0097550">
    <property type="term" value="C:transcription preinitiation complex"/>
    <property type="evidence" value="ECO:0007669"/>
    <property type="project" value="TreeGrafter"/>
</dbReference>
<dbReference type="Pfam" id="PF00382">
    <property type="entry name" value="TFIIB"/>
    <property type="match status" value="1"/>
</dbReference>
<evidence type="ECO:0000256" key="2">
    <source>
        <dbReference type="ARBA" id="ARBA00023163"/>
    </source>
</evidence>
<feature type="compositionally biased region" description="Polar residues" evidence="3">
    <location>
        <begin position="352"/>
        <end position="369"/>
    </location>
</feature>
<organism evidence="5 6">
    <name type="scientific">Cyanidioschyzon merolae (strain NIES-3377 / 10D)</name>
    <name type="common">Unicellular red alga</name>
    <dbReference type="NCBI Taxonomy" id="280699"/>
    <lineage>
        <taxon>Eukaryota</taxon>
        <taxon>Rhodophyta</taxon>
        <taxon>Bangiophyceae</taxon>
        <taxon>Cyanidiales</taxon>
        <taxon>Cyanidiaceae</taxon>
        <taxon>Cyanidioschyzon</taxon>
    </lineage>
</organism>
<dbReference type="RefSeq" id="XP_005536374.1">
    <property type="nucleotide sequence ID" value="XM_005536317.1"/>
</dbReference>
<dbReference type="eggNOG" id="KOG1597">
    <property type="taxonomic scope" value="Eukaryota"/>
</dbReference>
<dbReference type="HOGENOM" id="CLU_303558_0_0_1"/>
<dbReference type="Proteomes" id="UP000007014">
    <property type="component" value="Chromosome 9"/>
</dbReference>
<evidence type="ECO:0000259" key="4">
    <source>
        <dbReference type="Pfam" id="PF00382"/>
    </source>
</evidence>
<dbReference type="OrthoDB" id="25790at2759"/>
<dbReference type="GO" id="GO:0005634">
    <property type="term" value="C:nucleus"/>
    <property type="evidence" value="ECO:0007669"/>
    <property type="project" value="TreeGrafter"/>
</dbReference>
<dbReference type="KEGG" id="cme:CYME_CMI217C"/>
<feature type="compositionally biased region" description="Basic and acidic residues" evidence="3">
    <location>
        <begin position="210"/>
        <end position="219"/>
    </location>
</feature>
<evidence type="ECO:0000313" key="6">
    <source>
        <dbReference type="Proteomes" id="UP000007014"/>
    </source>
</evidence>
<feature type="region of interest" description="Disordered" evidence="3">
    <location>
        <begin position="203"/>
        <end position="226"/>
    </location>
</feature>
<feature type="compositionally biased region" description="Low complexity" evidence="3">
    <location>
        <begin position="749"/>
        <end position="763"/>
    </location>
</feature>
<dbReference type="PANTHER" id="PTHR11618">
    <property type="entry name" value="TRANSCRIPTION INITIATION FACTOR IIB-RELATED"/>
    <property type="match status" value="1"/>
</dbReference>
<dbReference type="EMBL" id="AP006491">
    <property type="protein sequence ID" value="BAM80088.1"/>
    <property type="molecule type" value="Genomic_DNA"/>
</dbReference>
<feature type="compositionally biased region" description="Acidic residues" evidence="3">
    <location>
        <begin position="370"/>
        <end position="383"/>
    </location>
</feature>
<dbReference type="CDD" id="cd00043">
    <property type="entry name" value="CYCLIN_SF"/>
    <property type="match status" value="1"/>
</dbReference>
<dbReference type="InterPro" id="IPR036915">
    <property type="entry name" value="Cyclin-like_sf"/>
</dbReference>
<feature type="compositionally biased region" description="Pro residues" evidence="3">
    <location>
        <begin position="946"/>
        <end position="959"/>
    </location>
</feature>
<dbReference type="InterPro" id="IPR000812">
    <property type="entry name" value="TFIIB"/>
</dbReference>
<feature type="region of interest" description="Disordered" evidence="3">
    <location>
        <begin position="929"/>
        <end position="981"/>
    </location>
</feature>
<feature type="region of interest" description="Disordered" evidence="3">
    <location>
        <begin position="340"/>
        <end position="410"/>
    </location>
</feature>
<dbReference type="AlphaFoldDB" id="M1VH17"/>
<dbReference type="GO" id="GO:0070897">
    <property type="term" value="P:transcription preinitiation complex assembly"/>
    <property type="evidence" value="ECO:0007669"/>
    <property type="project" value="InterPro"/>
</dbReference>
<dbReference type="Gene3D" id="1.10.472.10">
    <property type="entry name" value="Cyclin-like"/>
    <property type="match status" value="1"/>
</dbReference>
<dbReference type="Gramene" id="CMI217CT">
    <property type="protein sequence ID" value="CMI217CT"/>
    <property type="gene ID" value="CMI217C"/>
</dbReference>
<keyword evidence="1" id="KW-0805">Transcription regulation</keyword>
<feature type="region of interest" description="Disordered" evidence="3">
    <location>
        <begin position="741"/>
        <end position="763"/>
    </location>
</feature>
<sequence length="981" mass="104126">MRISIAPSEFPSLSNRNNPASLCANSSRARCGRNRGSRPGVRRRSRAPVRTHPLVLGRCARLEHASPRLAVRQHRRVLQSAVSRNTGKFSAVNWCVGKVFEPGLREGLMNKRPCCWYCGTPTAAGASASGACQAAAPDVSSAAAAAAAADSEHLSFSALLMNWSRAVVCRGCQRVLAERVVDLCEAPCTSWCGLHAWNLTSEPGAPEVGTGRERLKASEGEGGVSGTAESVDAAATVLEKSPALGSELLELGDVAGADPAADRLFEHFVVTPDMHSEPYSFLGFTGAPEDPFASQGLITSACFLLPRVDAFPLVTVHKVSGALAEMERLLSFLGTSSTHSSVVKNEHDRGTMSASSAVLVTPSRSQTPLEDSDPSEDENDLEAQEPVQPAEVSSSVSTRGQAGAEGRPSPAISVLLDEQSSSAFGDEDAAAGALLRAYVRVYFVILDVVYALQMESEALEKELIETALAMYRVCVERISLRNRIPEAFAVACILLAWERVVVRHTHRVPAGQTSPTDGCTPSGIESESLLQYRGWNPVFVRRVVEASTPVWPQASIALVYDYMRRVLNTLLERRPDTVEAISHEMPKYCALLGVSAAVADLAHSIAEQAVIHGVCARRTSVSVCAAAIYLANHLEDARRMPSGASNRTQSMDGSAHAAVVHDPVRLKQRDIAEKLQLSEVTLRKAHKEILTHLDVVLPAGYRPSGVLRRCLPPSYQRVAASALQRLATQEALDTSGQKLANTGDGIARGPGAPTDPAATTANTGEHRTHVLPMDANVAASRSSPASLEATLDTCRETSIQASQQPVHMVQASNEHQCSALAVTGAPPGTPSTTEDSAASVQALPRALGPAALLRQCRITTLPHTPGAASLRALLYQVGLSTPLVDAIVDAALARTLPVPIGLLLNLIDSGWVPVWAQASAATCNRTLEDATQTASERHARESCLAPPAPPPPPPPPLPRLPSARARLTPIRDQSGALNTNP</sequence>
<protein>
    <submittedName>
        <fullName evidence="5">Transcription initiation factor like protein, pBrp</fullName>
    </submittedName>
</protein>
<accession>M1VH17</accession>
<evidence type="ECO:0000256" key="1">
    <source>
        <dbReference type="ARBA" id="ARBA00023015"/>
    </source>
</evidence>
<proteinExistence type="predicted"/>
<feature type="domain" description="Transcription factor TFIIB cyclin-like" evidence="4">
    <location>
        <begin position="582"/>
        <end position="647"/>
    </location>
</feature>
<dbReference type="GO" id="GO:0017025">
    <property type="term" value="F:TBP-class protein binding"/>
    <property type="evidence" value="ECO:0007669"/>
    <property type="project" value="InterPro"/>
</dbReference>
<feature type="compositionally biased region" description="Basic residues" evidence="3">
    <location>
        <begin position="30"/>
        <end position="48"/>
    </location>
</feature>
<feature type="compositionally biased region" description="Polar residues" evidence="3">
    <location>
        <begin position="391"/>
        <end position="400"/>
    </location>
</feature>
<feature type="region of interest" description="Disordered" evidence="3">
    <location>
        <begin position="25"/>
        <end position="48"/>
    </location>
</feature>
<dbReference type="SUPFAM" id="SSF47954">
    <property type="entry name" value="Cyclin-like"/>
    <property type="match status" value="1"/>
</dbReference>
<dbReference type="STRING" id="280699.M1VH17"/>
<evidence type="ECO:0000313" key="5">
    <source>
        <dbReference type="EMBL" id="BAM80088.1"/>
    </source>
</evidence>
<evidence type="ECO:0000256" key="3">
    <source>
        <dbReference type="SAM" id="MobiDB-lite"/>
    </source>
</evidence>